<evidence type="ECO:0000313" key="1">
    <source>
        <dbReference type="EMBL" id="HIH10300.1"/>
    </source>
</evidence>
<dbReference type="AlphaFoldDB" id="A0A7J4IZL2"/>
<sequence>MAFEPDNSGKRNGIQLRLSSCKFAADEKLQAKNKIKGQAACWLIKFMRGISPCVAIPSSALESGNIPLLFFRKIPVLYLVDFEVFASLHCGIHHGIGYHAKGTPKRPITTIKCGENRLQTLKNAVKLSGFATCRP</sequence>
<evidence type="ECO:0000313" key="2">
    <source>
        <dbReference type="Proteomes" id="UP000565078"/>
    </source>
</evidence>
<dbReference type="EMBL" id="DUGC01000105">
    <property type="protein sequence ID" value="HIH10300.1"/>
    <property type="molecule type" value="Genomic_DNA"/>
</dbReference>
<proteinExistence type="predicted"/>
<accession>A0A7J4IZL2</accession>
<dbReference type="Proteomes" id="UP000565078">
    <property type="component" value="Unassembled WGS sequence"/>
</dbReference>
<gene>
    <name evidence="1" type="ORF">HA254_06580</name>
</gene>
<protein>
    <submittedName>
        <fullName evidence="1">Uncharacterized protein</fullName>
    </submittedName>
</protein>
<name>A0A7J4IZL2_9ARCH</name>
<organism evidence="1 2">
    <name type="scientific">Candidatus Iainarchaeum sp</name>
    <dbReference type="NCBI Taxonomy" id="3101447"/>
    <lineage>
        <taxon>Archaea</taxon>
        <taxon>Candidatus Iainarchaeota</taxon>
        <taxon>Candidatus Iainarchaeia</taxon>
        <taxon>Candidatus Iainarchaeales</taxon>
        <taxon>Candidatus Iainarchaeaceae</taxon>
        <taxon>Candidatus Iainarchaeum</taxon>
    </lineage>
</organism>
<reference evidence="2" key="1">
    <citation type="journal article" date="2020" name="bioRxiv">
        <title>A rank-normalized archaeal taxonomy based on genome phylogeny resolves widespread incomplete and uneven classifications.</title>
        <authorList>
            <person name="Rinke C."/>
            <person name="Chuvochina M."/>
            <person name="Mussig A.J."/>
            <person name="Chaumeil P.-A."/>
            <person name="Waite D.W."/>
            <person name="Whitman W.B."/>
            <person name="Parks D.H."/>
            <person name="Hugenholtz P."/>
        </authorList>
    </citation>
    <scope>NUCLEOTIDE SEQUENCE [LARGE SCALE GENOMIC DNA]</scope>
</reference>
<comment type="caution">
    <text evidence="1">The sequence shown here is derived from an EMBL/GenBank/DDBJ whole genome shotgun (WGS) entry which is preliminary data.</text>
</comment>